<sequence>MSLIFSDQVLLGEGSYDEDISVRRSMFATAIIRYPVLGFVLGLPDTSHIPKAISFLNQSIKQMGRRSLESLNFNTALGMEYDLAASSAQRWLNYTVFTRELYN</sequence>
<dbReference type="AlphaFoldDB" id="A0AAI8YFN4"/>
<protein>
    <submittedName>
        <fullName evidence="1">Uu.00g103930.m01.CDS01</fullName>
    </submittedName>
</protein>
<keyword evidence="2" id="KW-1185">Reference proteome</keyword>
<gene>
    <name evidence="1" type="ORF">KHLLAP_LOCUS3467</name>
</gene>
<comment type="caution">
    <text evidence="1">The sequence shown here is derived from an EMBL/GenBank/DDBJ whole genome shotgun (WGS) entry which is preliminary data.</text>
</comment>
<evidence type="ECO:0000313" key="2">
    <source>
        <dbReference type="Proteomes" id="UP001295740"/>
    </source>
</evidence>
<reference evidence="1" key="1">
    <citation type="submission" date="2023-10" db="EMBL/GenBank/DDBJ databases">
        <authorList>
            <person name="Hackl T."/>
        </authorList>
    </citation>
    <scope>NUCLEOTIDE SEQUENCE</scope>
</reference>
<evidence type="ECO:0000313" key="1">
    <source>
        <dbReference type="EMBL" id="CAJ2502999.1"/>
    </source>
</evidence>
<accession>A0AAI8YFN4</accession>
<proteinExistence type="predicted"/>
<dbReference type="EMBL" id="CAUWAG010000004">
    <property type="protein sequence ID" value="CAJ2502999.1"/>
    <property type="molecule type" value="Genomic_DNA"/>
</dbReference>
<organism evidence="1 2">
    <name type="scientific">Anthostomella pinea</name>
    <dbReference type="NCBI Taxonomy" id="933095"/>
    <lineage>
        <taxon>Eukaryota</taxon>
        <taxon>Fungi</taxon>
        <taxon>Dikarya</taxon>
        <taxon>Ascomycota</taxon>
        <taxon>Pezizomycotina</taxon>
        <taxon>Sordariomycetes</taxon>
        <taxon>Xylariomycetidae</taxon>
        <taxon>Xylariales</taxon>
        <taxon>Xylariaceae</taxon>
        <taxon>Anthostomella</taxon>
    </lineage>
</organism>
<name>A0AAI8YFN4_9PEZI</name>
<dbReference type="Proteomes" id="UP001295740">
    <property type="component" value="Unassembled WGS sequence"/>
</dbReference>